<dbReference type="InterPro" id="IPR056569">
    <property type="entry name" value="ArlJ-like"/>
</dbReference>
<comment type="subcellular location">
    <subcellularLocation>
        <location evidence="1">Cell membrane</location>
        <topology evidence="1">Multi-pass membrane protein</topology>
    </subcellularLocation>
</comment>
<dbReference type="eggNOG" id="arCOG01808">
    <property type="taxonomic scope" value="Archaea"/>
</dbReference>
<dbReference type="Pfam" id="PF00482">
    <property type="entry name" value="T2SSF"/>
    <property type="match status" value="1"/>
</dbReference>
<evidence type="ECO:0000313" key="8">
    <source>
        <dbReference type="EMBL" id="AFC98806.1"/>
    </source>
</evidence>
<dbReference type="GO" id="GO:0005886">
    <property type="term" value="C:plasma membrane"/>
    <property type="evidence" value="ECO:0007669"/>
    <property type="project" value="UniProtKB-SubCell"/>
</dbReference>
<accession>H8I5B2</accession>
<protein>
    <submittedName>
        <fullName evidence="8">Type II secretion system protein F</fullName>
    </submittedName>
</protein>
<feature type="domain" description="Type II secretion system protein GspF" evidence="7">
    <location>
        <begin position="114"/>
        <end position="238"/>
    </location>
</feature>
<keyword evidence="4 6" id="KW-1133">Transmembrane helix</keyword>
<sequence length="282" mass="30346">MIEVAMLRNASDRLAAAAGGCRSNYERCRLDRDFNEWMYRTVLASLAAFAVLAACAAAYLIGSGQDALSLTLVPASGLAAALLVFYARACSVKSMKDYRGALIDASLVHVVGFMLTMAESNVPLNKMFENISNLGGVYGEDIALEAAYILSLVEEDGMDVVSALRVAQSTSPSAAWQELLIGMAEVYGSGGSLNEYLKGKYQAFTDRKRLDVKKYNDSVQGLSSVYLSIVGIASIFISLINLVFNMAGWLSSDSFVWLDALVVVPLGSFIVVYMMKASDPEA</sequence>
<dbReference type="STRING" id="1041930.Mtc_0031"/>
<feature type="transmembrane region" description="Helical" evidence="6">
    <location>
        <begin position="225"/>
        <end position="244"/>
    </location>
</feature>
<dbReference type="GeneID" id="11970790"/>
<feature type="transmembrane region" description="Helical" evidence="6">
    <location>
        <begin position="256"/>
        <end position="275"/>
    </location>
</feature>
<evidence type="ECO:0000256" key="3">
    <source>
        <dbReference type="ARBA" id="ARBA00022692"/>
    </source>
</evidence>
<dbReference type="EMBL" id="CP003243">
    <property type="protein sequence ID" value="AFC98806.1"/>
    <property type="molecule type" value="Genomic_DNA"/>
</dbReference>
<reference evidence="8 9" key="1">
    <citation type="journal article" date="2012" name="J. Bacteriol.">
        <title>Complete genome sequence of a thermophilic methanogen, Methanocella conradii HZ254, isolated from Chinese rice field soil.</title>
        <authorList>
            <person name="Lu Z."/>
            <person name="Lu Y."/>
        </authorList>
    </citation>
    <scope>NUCLEOTIDE SEQUENCE [LARGE SCALE GENOMIC DNA]</scope>
    <source>
        <strain evidence="9">DSM 24694 / JCM 17849 / CGMCC 1.5162 / HZ254</strain>
    </source>
</reference>
<evidence type="ECO:0000259" key="7">
    <source>
        <dbReference type="Pfam" id="PF00482"/>
    </source>
</evidence>
<dbReference type="AlphaFoldDB" id="H8I5B2"/>
<keyword evidence="9" id="KW-1185">Reference proteome</keyword>
<keyword evidence="2" id="KW-1003">Cell membrane</keyword>
<dbReference type="HOGENOM" id="CLU_985563_0_0_2"/>
<keyword evidence="5 6" id="KW-0472">Membrane</keyword>
<feature type="transmembrane region" description="Helical" evidence="6">
    <location>
        <begin position="67"/>
        <end position="86"/>
    </location>
</feature>
<feature type="transmembrane region" description="Helical" evidence="6">
    <location>
        <begin position="37"/>
        <end position="61"/>
    </location>
</feature>
<keyword evidence="3 6" id="KW-0812">Transmembrane</keyword>
<organism evidence="8 9">
    <name type="scientific">Methanocella conradii (strain DSM 24694 / JCM 17849 / CGMCC 1.5162 / HZ254)</name>
    <dbReference type="NCBI Taxonomy" id="1041930"/>
    <lineage>
        <taxon>Archaea</taxon>
        <taxon>Methanobacteriati</taxon>
        <taxon>Methanobacteriota</taxon>
        <taxon>Stenosarchaea group</taxon>
        <taxon>Methanomicrobia</taxon>
        <taxon>Methanocellales</taxon>
        <taxon>Methanocellaceae</taxon>
        <taxon>Methanocella</taxon>
    </lineage>
</organism>
<dbReference type="Proteomes" id="UP000005233">
    <property type="component" value="Chromosome"/>
</dbReference>
<evidence type="ECO:0000256" key="4">
    <source>
        <dbReference type="ARBA" id="ARBA00022989"/>
    </source>
</evidence>
<dbReference type="KEGG" id="mez:Mtc_0031"/>
<dbReference type="PANTHER" id="PTHR35402">
    <property type="entry name" value="INTEGRAL MEMBRANE PROTEIN-RELATED"/>
    <property type="match status" value="1"/>
</dbReference>
<dbReference type="InterPro" id="IPR018076">
    <property type="entry name" value="T2SS_GspF_dom"/>
</dbReference>
<gene>
    <name evidence="8" type="ordered locus">Mtc_0031</name>
</gene>
<proteinExistence type="predicted"/>
<evidence type="ECO:0000256" key="6">
    <source>
        <dbReference type="SAM" id="Phobius"/>
    </source>
</evidence>
<evidence type="ECO:0000256" key="5">
    <source>
        <dbReference type="ARBA" id="ARBA00023136"/>
    </source>
</evidence>
<evidence type="ECO:0000256" key="2">
    <source>
        <dbReference type="ARBA" id="ARBA00022475"/>
    </source>
</evidence>
<evidence type="ECO:0000256" key="1">
    <source>
        <dbReference type="ARBA" id="ARBA00004651"/>
    </source>
</evidence>
<dbReference type="RefSeq" id="WP_014404645.1">
    <property type="nucleotide sequence ID" value="NC_017034.1"/>
</dbReference>
<name>H8I5B2_METCZ</name>
<evidence type="ECO:0000313" key="9">
    <source>
        <dbReference type="Proteomes" id="UP000005233"/>
    </source>
</evidence>